<dbReference type="PANTHER" id="PTHR10161:SF14">
    <property type="entry name" value="TARTRATE-RESISTANT ACID PHOSPHATASE TYPE 5"/>
    <property type="match status" value="1"/>
</dbReference>
<evidence type="ECO:0000256" key="6">
    <source>
        <dbReference type="ARBA" id="ARBA00029999"/>
    </source>
</evidence>
<feature type="non-terminal residue" evidence="11">
    <location>
        <position position="1"/>
    </location>
</feature>
<evidence type="ECO:0000256" key="3">
    <source>
        <dbReference type="ARBA" id="ARBA00015822"/>
    </source>
</evidence>
<evidence type="ECO:0000313" key="12">
    <source>
        <dbReference type="Proteomes" id="UP001177023"/>
    </source>
</evidence>
<dbReference type="InterPro" id="IPR004843">
    <property type="entry name" value="Calcineurin-like_PHP"/>
</dbReference>
<reference evidence="11" key="1">
    <citation type="submission" date="2023-06" db="EMBL/GenBank/DDBJ databases">
        <authorList>
            <person name="Delattre M."/>
        </authorList>
    </citation>
    <scope>NUCLEOTIDE SEQUENCE</scope>
    <source>
        <strain evidence="11">AF72</strain>
    </source>
</reference>
<organism evidence="11 12">
    <name type="scientific">Mesorhabditis spiculigera</name>
    <dbReference type="NCBI Taxonomy" id="96644"/>
    <lineage>
        <taxon>Eukaryota</taxon>
        <taxon>Metazoa</taxon>
        <taxon>Ecdysozoa</taxon>
        <taxon>Nematoda</taxon>
        <taxon>Chromadorea</taxon>
        <taxon>Rhabditida</taxon>
        <taxon>Rhabditina</taxon>
        <taxon>Rhabditomorpha</taxon>
        <taxon>Rhabditoidea</taxon>
        <taxon>Rhabditidae</taxon>
        <taxon>Mesorhabditinae</taxon>
        <taxon>Mesorhabditis</taxon>
    </lineage>
</organism>
<evidence type="ECO:0000256" key="2">
    <source>
        <dbReference type="ARBA" id="ARBA00012646"/>
    </source>
</evidence>
<gene>
    <name evidence="11" type="ORF">MSPICULIGERA_LOCUS13845</name>
</gene>
<evidence type="ECO:0000256" key="1">
    <source>
        <dbReference type="ARBA" id="ARBA00000032"/>
    </source>
</evidence>
<keyword evidence="9" id="KW-0812">Transmembrane</keyword>
<keyword evidence="9" id="KW-0472">Membrane</keyword>
<feature type="domain" description="Calcineurin-like phosphoesterase" evidence="10">
    <location>
        <begin position="82"/>
        <end position="299"/>
    </location>
</feature>
<feature type="region of interest" description="Disordered" evidence="8">
    <location>
        <begin position="1"/>
        <end position="25"/>
    </location>
</feature>
<evidence type="ECO:0000256" key="8">
    <source>
        <dbReference type="SAM" id="MobiDB-lite"/>
    </source>
</evidence>
<dbReference type="SUPFAM" id="SSF56300">
    <property type="entry name" value="Metallo-dependent phosphatases"/>
    <property type="match status" value="1"/>
</dbReference>
<proteinExistence type="predicted"/>
<comment type="catalytic activity">
    <reaction evidence="1">
        <text>a phosphate monoester + H2O = an alcohol + phosphate</text>
        <dbReference type="Rhea" id="RHEA:15017"/>
        <dbReference type="ChEBI" id="CHEBI:15377"/>
        <dbReference type="ChEBI" id="CHEBI:30879"/>
        <dbReference type="ChEBI" id="CHEBI:43474"/>
        <dbReference type="ChEBI" id="CHEBI:67140"/>
        <dbReference type="EC" id="3.1.3.2"/>
    </reaction>
</comment>
<dbReference type="Pfam" id="PF00149">
    <property type="entry name" value="Metallophos"/>
    <property type="match status" value="1"/>
</dbReference>
<dbReference type="InterPro" id="IPR029052">
    <property type="entry name" value="Metallo-depent_PP-like"/>
</dbReference>
<keyword evidence="12" id="KW-1185">Reference proteome</keyword>
<dbReference type="PANTHER" id="PTHR10161">
    <property type="entry name" value="TARTRATE-RESISTANT ACID PHOSPHATASE TYPE 5"/>
    <property type="match status" value="1"/>
</dbReference>
<evidence type="ECO:0000256" key="5">
    <source>
        <dbReference type="ARBA" id="ARBA00022801"/>
    </source>
</evidence>
<protein>
    <recommendedName>
        <fullName evidence="3">Tartrate-resistant acid phosphatase type 5</fullName>
        <ecNumber evidence="2">3.1.3.2</ecNumber>
    </recommendedName>
    <alternativeName>
        <fullName evidence="7">Tartrate-resistant acid ATPase</fullName>
    </alternativeName>
    <alternativeName>
        <fullName evidence="6">Type 5 acid phosphatase</fullName>
    </alternativeName>
</protein>
<keyword evidence="4" id="KW-0732">Signal</keyword>
<evidence type="ECO:0000256" key="4">
    <source>
        <dbReference type="ARBA" id="ARBA00022729"/>
    </source>
</evidence>
<evidence type="ECO:0000313" key="11">
    <source>
        <dbReference type="EMBL" id="CAJ0575535.1"/>
    </source>
</evidence>
<evidence type="ECO:0000256" key="7">
    <source>
        <dbReference type="ARBA" id="ARBA00031589"/>
    </source>
</evidence>
<dbReference type="AlphaFoldDB" id="A0AA36G1U3"/>
<name>A0AA36G1U3_9BILA</name>
<accession>A0AA36G1U3</accession>
<comment type="caution">
    <text evidence="11">The sequence shown here is derived from an EMBL/GenBank/DDBJ whole genome shotgun (WGS) entry which is preliminary data.</text>
</comment>
<sequence length="411" mass="45591">MRRALIAGSDESDEGVENGTVNSTGNSYSTMPRTPLFCCLLGALYFCLAIGTAIGSTAFPETVSIGVCAKGSKGCKPTDSSLRFLLIGDTGGLPIYPYTTIAQGTVRDTMIKVVEEKKVQLVLNAGDNVYFTGVVNEFDARFETSFEDVYSHPTFDGIPFFTIAGNHDHFGNVSAQIAYTKYSRKWMFPDYWYKFNYTLNDGTTIDFVMIDTIILCGNTADVEYGSVWDLLWKGNKVPDGPKNASVAEKQWEWIAQTLNQSRADYLFVGGHYPVYSMSSHGPTQCLVERLKPLLERFHVSATFKPTSPDGASINYIISGAASRTDRSNKHKDYIPAGSLKFNYPTGWNPISQLGFSRGAFIYTEINAQRAHFEFKKGDGETKYVHDIPPRSAKTKTVTVPRQEVPSKMIEL</sequence>
<feature type="transmembrane region" description="Helical" evidence="9">
    <location>
        <begin position="36"/>
        <end position="59"/>
    </location>
</feature>
<dbReference type="GO" id="GO:0003993">
    <property type="term" value="F:acid phosphatase activity"/>
    <property type="evidence" value="ECO:0007669"/>
    <property type="project" value="UniProtKB-EC"/>
</dbReference>
<dbReference type="EMBL" id="CATQJA010002639">
    <property type="protein sequence ID" value="CAJ0575535.1"/>
    <property type="molecule type" value="Genomic_DNA"/>
</dbReference>
<evidence type="ECO:0000256" key="9">
    <source>
        <dbReference type="SAM" id="Phobius"/>
    </source>
</evidence>
<dbReference type="EC" id="3.1.3.2" evidence="2"/>
<keyword evidence="5" id="KW-0378">Hydrolase</keyword>
<keyword evidence="9" id="KW-1133">Transmembrane helix</keyword>
<dbReference type="Gene3D" id="3.60.21.10">
    <property type="match status" value="1"/>
</dbReference>
<dbReference type="CDD" id="cd07378">
    <property type="entry name" value="MPP_ACP5"/>
    <property type="match status" value="1"/>
</dbReference>
<dbReference type="InterPro" id="IPR024927">
    <property type="entry name" value="Acid_PPase"/>
</dbReference>
<dbReference type="InterPro" id="IPR051558">
    <property type="entry name" value="Metallophosphoesterase_PAP"/>
</dbReference>
<dbReference type="Proteomes" id="UP001177023">
    <property type="component" value="Unassembled WGS sequence"/>
</dbReference>
<evidence type="ECO:0000259" key="10">
    <source>
        <dbReference type="Pfam" id="PF00149"/>
    </source>
</evidence>